<protein>
    <recommendedName>
        <fullName evidence="3">Nucleoside-diphosphate sugar epimerase</fullName>
    </recommendedName>
</protein>
<dbReference type="OrthoDB" id="272235at2"/>
<evidence type="ECO:0000313" key="1">
    <source>
        <dbReference type="EMBL" id="PPQ34690.1"/>
    </source>
</evidence>
<reference evidence="1 2" key="1">
    <citation type="journal article" date="2018" name="Arch. Microbiol.">
        <title>New insights into the metabolic potential of the phototrophic purple bacterium Rhodopila globiformis DSM 161(T) from its draft genome sequence and evidence for a vanadium-dependent nitrogenase.</title>
        <authorList>
            <person name="Imhoff J.F."/>
            <person name="Rahn T."/>
            <person name="Kunzel S."/>
            <person name="Neulinger S.C."/>
        </authorList>
    </citation>
    <scope>NUCLEOTIDE SEQUENCE [LARGE SCALE GENOMIC DNA]</scope>
    <source>
        <strain evidence="1 2">DSM 161</strain>
    </source>
</reference>
<dbReference type="Proteomes" id="UP000239724">
    <property type="component" value="Unassembled WGS sequence"/>
</dbReference>
<keyword evidence="2" id="KW-1185">Reference proteome</keyword>
<organism evidence="1 2">
    <name type="scientific">Rhodopila globiformis</name>
    <name type="common">Rhodopseudomonas globiformis</name>
    <dbReference type="NCBI Taxonomy" id="1071"/>
    <lineage>
        <taxon>Bacteria</taxon>
        <taxon>Pseudomonadati</taxon>
        <taxon>Pseudomonadota</taxon>
        <taxon>Alphaproteobacteria</taxon>
        <taxon>Acetobacterales</taxon>
        <taxon>Acetobacteraceae</taxon>
        <taxon>Rhodopila</taxon>
    </lineage>
</organism>
<evidence type="ECO:0000313" key="2">
    <source>
        <dbReference type="Proteomes" id="UP000239724"/>
    </source>
</evidence>
<accession>A0A2S6NJ32</accession>
<dbReference type="Pfam" id="PF06258">
    <property type="entry name" value="Mito_fiss_Elm1"/>
    <property type="match status" value="1"/>
</dbReference>
<proteinExistence type="predicted"/>
<gene>
    <name evidence="1" type="ORF">CCS01_09890</name>
</gene>
<name>A0A2S6NJ32_RHOGL</name>
<sequence>MKSPPMSDFSIPWVVSEGYAGLFSQAVGLAERAGLPHELRVLKPPAPWKWITARFWPDPLAKVAETIQAPFPPLLIGAGGMGGAVLAALRRSSLRVQVQNPRIDPARFDLVVVNHHDEMTGPNVIVTRTALHRVTPQRLAAEAERWRDHFAPYRRPLVAVLLGGSNGRYRLDRSVGAKLAADLAGMAQRDRVGIVVTPSRRTDPAVTELIREALRPHGGWVWDFLGDNPYFGMLALADMIVVTQDSVSMISEAAATPAPVMFAALPGSSRRQGIFLRMMMNEGRIRPFAGRFVQWPVAPLDDTLKAATEMRRRLGI</sequence>
<comment type="caution">
    <text evidence="1">The sequence shown here is derived from an EMBL/GenBank/DDBJ whole genome shotgun (WGS) entry which is preliminary data.</text>
</comment>
<dbReference type="AlphaFoldDB" id="A0A2S6NJ32"/>
<dbReference type="InterPro" id="IPR009367">
    <property type="entry name" value="Elm1-like"/>
</dbReference>
<dbReference type="PANTHER" id="PTHR33986">
    <property type="entry name" value="OS02G0535700 PROTEIN"/>
    <property type="match status" value="1"/>
</dbReference>
<evidence type="ECO:0008006" key="3">
    <source>
        <dbReference type="Google" id="ProtNLM"/>
    </source>
</evidence>
<dbReference type="EMBL" id="NHRY01000093">
    <property type="protein sequence ID" value="PPQ34690.1"/>
    <property type="molecule type" value="Genomic_DNA"/>
</dbReference>
<dbReference type="PANTHER" id="PTHR33986:SF15">
    <property type="entry name" value="MITOCHONDRIAL FISSION PROTEIN ELM1"/>
    <property type="match status" value="1"/>
</dbReference>